<proteinExistence type="predicted"/>
<evidence type="ECO:0000313" key="4">
    <source>
        <dbReference type="EMBL" id="PRP89600.1"/>
    </source>
</evidence>
<sequence length="773" mass="88833">MGKEKKEVKKVLAKPSPKKLQGVTKPTVTPVKRVKKVEKTEKPQIAVKSNKKKQITPAPTSNVDVLTAISSFIPKFILSLPEIIQDKTELDEIDRVLEQKKEERLLESQFNKFVNEMQKYRSGENREEGLERAARFLILNGFFEVPSKKFQEKLTKLYGHADVVQNASQVVAECATKAAIQLLGLLSSSKKGANLTLRSDETSWSQWAYTTIQKMEKSGGKLLKTAEDEEEFSQTLETVQKLTQDAEFSKNVPLLYSLLLHAHACTEDFDDAEEISETIGELENISKGEEGSAEVYTDLMVSLLSKNSILLKQAVRHAFEDYSGHTFDSLMTLVDAMSPEDDDDDEMEEDHTGEGEDKPKKFKKEEKVVEEEEEADDDDDDDGENPTDEEMAAFDAKLIELLRAQKAKREERSPEEDFRLRVNLLLLSALRTTAEKNVPLFQSMIAPMIICFDKIKPEESKLRQEAEIGFHKLIHSLHHTKFSAEDSAGLHQVWEEVITMVTEKKNHRVPDIVISDALVFVLHHTSEEKELKKLQAEMEKDIELMYERKSVLSQRVYTSLLSQWEQSWRMLGKLSQGLSSEDKKANSICSHLLCSLSFRKFTEGELKSFKKIGEELRKGIVKARSPNKSRNTSLFKFCKNMSKHVKDEAKEWEDTAKSLSMKEGKKRGGEDKEGKKGKKVKTEDKEEKPKKEEKPVKEEKAEKVVKAEKKEEPKKEEKPKKQQEKKAEKKEEKKEEPKKAEKKEEKKVEKPKKEEKNVEKKEEKERREERRED</sequence>
<dbReference type="AlphaFoldDB" id="A0A2P6P072"/>
<feature type="region of interest" description="Disordered" evidence="3">
    <location>
        <begin position="1"/>
        <end position="27"/>
    </location>
</feature>
<dbReference type="PANTHER" id="PTHR13213">
    <property type="entry name" value="MYB-BINDING PROTEIN 1A FAMILY MEMBER"/>
    <property type="match status" value="1"/>
</dbReference>
<dbReference type="InterPro" id="IPR007015">
    <property type="entry name" value="DNA_pol_V/MYBBP1A"/>
</dbReference>
<protein>
    <submittedName>
        <fullName evidence="4">Erythrocyte binding protein</fullName>
    </submittedName>
</protein>
<dbReference type="InParanoid" id="A0A2P6P072"/>
<gene>
    <name evidence="4" type="ORF">PROFUN_00864</name>
</gene>
<dbReference type="Pfam" id="PF04931">
    <property type="entry name" value="DNA_pol_phi"/>
    <property type="match status" value="1"/>
</dbReference>
<keyword evidence="2" id="KW-0539">Nucleus</keyword>
<feature type="region of interest" description="Disordered" evidence="3">
    <location>
        <begin position="337"/>
        <end position="388"/>
    </location>
</feature>
<feature type="compositionally biased region" description="Basic and acidic residues" evidence="3">
    <location>
        <begin position="350"/>
        <end position="367"/>
    </location>
</feature>
<organism evidence="4 5">
    <name type="scientific">Planoprotostelium fungivorum</name>
    <dbReference type="NCBI Taxonomy" id="1890364"/>
    <lineage>
        <taxon>Eukaryota</taxon>
        <taxon>Amoebozoa</taxon>
        <taxon>Evosea</taxon>
        <taxon>Variosea</taxon>
        <taxon>Cavosteliida</taxon>
        <taxon>Cavosteliaceae</taxon>
        <taxon>Planoprotostelium</taxon>
    </lineage>
</organism>
<reference evidence="4 5" key="1">
    <citation type="journal article" date="2018" name="Genome Biol. Evol.">
        <title>Multiple Roots of Fruiting Body Formation in Amoebozoa.</title>
        <authorList>
            <person name="Hillmann F."/>
            <person name="Forbes G."/>
            <person name="Novohradska S."/>
            <person name="Ferling I."/>
            <person name="Riege K."/>
            <person name="Groth M."/>
            <person name="Westermann M."/>
            <person name="Marz M."/>
            <person name="Spaller T."/>
            <person name="Winckler T."/>
            <person name="Schaap P."/>
            <person name="Glockner G."/>
        </authorList>
    </citation>
    <scope>NUCLEOTIDE SEQUENCE [LARGE SCALE GENOMIC DNA]</scope>
    <source>
        <strain evidence="4 5">Jena</strain>
    </source>
</reference>
<dbReference type="GO" id="GO:0006355">
    <property type="term" value="P:regulation of DNA-templated transcription"/>
    <property type="evidence" value="ECO:0007669"/>
    <property type="project" value="InterPro"/>
</dbReference>
<evidence type="ECO:0000256" key="2">
    <source>
        <dbReference type="ARBA" id="ARBA00023242"/>
    </source>
</evidence>
<feature type="compositionally biased region" description="Acidic residues" evidence="3">
    <location>
        <begin position="338"/>
        <end position="349"/>
    </location>
</feature>
<feature type="region of interest" description="Disordered" evidence="3">
    <location>
        <begin position="646"/>
        <end position="773"/>
    </location>
</feature>
<feature type="compositionally biased region" description="Acidic residues" evidence="3">
    <location>
        <begin position="368"/>
        <end position="388"/>
    </location>
</feature>
<dbReference type="GO" id="GO:0005730">
    <property type="term" value="C:nucleolus"/>
    <property type="evidence" value="ECO:0007669"/>
    <property type="project" value="InterPro"/>
</dbReference>
<evidence type="ECO:0000256" key="3">
    <source>
        <dbReference type="SAM" id="MobiDB-lite"/>
    </source>
</evidence>
<comment type="caution">
    <text evidence="4">The sequence shown here is derived from an EMBL/GenBank/DDBJ whole genome shotgun (WGS) entry which is preliminary data.</text>
</comment>
<accession>A0A2P6P072</accession>
<dbReference type="Proteomes" id="UP000241769">
    <property type="component" value="Unassembled WGS sequence"/>
</dbReference>
<dbReference type="STRING" id="1890364.A0A2P6P072"/>
<dbReference type="GO" id="GO:0003677">
    <property type="term" value="F:DNA binding"/>
    <property type="evidence" value="ECO:0007669"/>
    <property type="project" value="InterPro"/>
</dbReference>
<comment type="subcellular location">
    <subcellularLocation>
        <location evidence="1">Nucleus</location>
    </subcellularLocation>
</comment>
<evidence type="ECO:0000256" key="1">
    <source>
        <dbReference type="ARBA" id="ARBA00004123"/>
    </source>
</evidence>
<feature type="compositionally biased region" description="Basic and acidic residues" evidence="3">
    <location>
        <begin position="1"/>
        <end position="10"/>
    </location>
</feature>
<keyword evidence="5" id="KW-1185">Reference proteome</keyword>
<dbReference type="EMBL" id="MDYQ01000002">
    <property type="protein sequence ID" value="PRP89600.1"/>
    <property type="molecule type" value="Genomic_DNA"/>
</dbReference>
<name>A0A2P6P072_9EUKA</name>
<evidence type="ECO:0000313" key="5">
    <source>
        <dbReference type="Proteomes" id="UP000241769"/>
    </source>
</evidence>
<dbReference type="PANTHER" id="PTHR13213:SF2">
    <property type="entry name" value="MYB-BINDING PROTEIN 1A"/>
    <property type="match status" value="1"/>
</dbReference>